<dbReference type="SUPFAM" id="SSF56784">
    <property type="entry name" value="HAD-like"/>
    <property type="match status" value="1"/>
</dbReference>
<organism evidence="1 2">
    <name type="scientific">Roseburia hominis</name>
    <dbReference type="NCBI Taxonomy" id="301301"/>
    <lineage>
        <taxon>Bacteria</taxon>
        <taxon>Bacillati</taxon>
        <taxon>Bacillota</taxon>
        <taxon>Clostridia</taxon>
        <taxon>Lachnospirales</taxon>
        <taxon>Lachnospiraceae</taxon>
        <taxon>Roseburia</taxon>
    </lineage>
</organism>
<evidence type="ECO:0008006" key="3">
    <source>
        <dbReference type="Google" id="ProtNLM"/>
    </source>
</evidence>
<comment type="caution">
    <text evidence="1">The sequence shown here is derived from an EMBL/GenBank/DDBJ whole genome shotgun (WGS) entry which is preliminary data.</text>
</comment>
<dbReference type="PIRSF" id="PIRSF020079">
    <property type="entry name" value="UCP020079"/>
    <property type="match status" value="1"/>
</dbReference>
<protein>
    <recommendedName>
        <fullName evidence="3">Hydrolase</fullName>
    </recommendedName>
</protein>
<dbReference type="Proteomes" id="UP000266172">
    <property type="component" value="Unassembled WGS sequence"/>
</dbReference>
<dbReference type="Gene3D" id="3.40.50.1000">
    <property type="entry name" value="HAD superfamily/HAD-like"/>
    <property type="match status" value="1"/>
</dbReference>
<name>A0A174RKT7_9FIRM</name>
<dbReference type="InterPro" id="IPR036412">
    <property type="entry name" value="HAD-like_sf"/>
</dbReference>
<dbReference type="AlphaFoldDB" id="A0A174RKT7"/>
<gene>
    <name evidence="1" type="ORF">DWX93_14905</name>
</gene>
<proteinExistence type="predicted"/>
<accession>A0A174RKT7</accession>
<dbReference type="EMBL" id="QRVL01000019">
    <property type="protein sequence ID" value="RGS36887.1"/>
    <property type="molecule type" value="Genomic_DNA"/>
</dbReference>
<dbReference type="RefSeq" id="WP_055234552.1">
    <property type="nucleotide sequence ID" value="NZ_CATVZQ010000060.1"/>
</dbReference>
<evidence type="ECO:0000313" key="1">
    <source>
        <dbReference type="EMBL" id="RGS36887.1"/>
    </source>
</evidence>
<dbReference type="InterPro" id="IPR023214">
    <property type="entry name" value="HAD_sf"/>
</dbReference>
<evidence type="ECO:0000313" key="2">
    <source>
        <dbReference type="Proteomes" id="UP000266172"/>
    </source>
</evidence>
<dbReference type="InterPro" id="IPR016769">
    <property type="entry name" value="Phage_SP01_Orf1"/>
</dbReference>
<sequence length="117" mass="13374">MEKKIEIIAVDFDGTLCSECYPAIGMPNLPLFALLKGARRQGKKVILWTCRCGDLLEEAVAWCRMFGLEFDAVNENVAQTLEQYGTESRKISADVYIDDKACWPWMTKQEWEQYLAG</sequence>
<reference evidence="1 2" key="1">
    <citation type="submission" date="2018-08" db="EMBL/GenBank/DDBJ databases">
        <title>A genome reference for cultivated species of the human gut microbiota.</title>
        <authorList>
            <person name="Zou Y."/>
            <person name="Xue W."/>
            <person name="Luo G."/>
        </authorList>
    </citation>
    <scope>NUCLEOTIDE SEQUENCE [LARGE SCALE GENOMIC DNA]</scope>
    <source>
        <strain evidence="1 2">AF22-12AC</strain>
    </source>
</reference>